<dbReference type="EMBL" id="CP036264">
    <property type="protein sequence ID" value="QEF99570.1"/>
    <property type="molecule type" value="Genomic_DNA"/>
</dbReference>
<dbReference type="AlphaFoldDB" id="A0A5B9MHU8"/>
<feature type="region of interest" description="Disordered" evidence="1">
    <location>
        <begin position="194"/>
        <end position="234"/>
    </location>
</feature>
<keyword evidence="4" id="KW-1185">Reference proteome</keyword>
<dbReference type="RefSeq" id="WP_147868948.1">
    <property type="nucleotide sequence ID" value="NZ_CP036264.1"/>
</dbReference>
<keyword evidence="2" id="KW-1133">Transmembrane helix</keyword>
<feature type="compositionally biased region" description="Acidic residues" evidence="1">
    <location>
        <begin position="205"/>
        <end position="227"/>
    </location>
</feature>
<evidence type="ECO:0000313" key="3">
    <source>
        <dbReference type="EMBL" id="QEF99570.1"/>
    </source>
</evidence>
<gene>
    <name evidence="3" type="ORF">Mal15_36350</name>
</gene>
<feature type="transmembrane region" description="Helical" evidence="2">
    <location>
        <begin position="87"/>
        <end position="105"/>
    </location>
</feature>
<sequence length="234" mass="26660">MIRADVHQPFFRKFLYVFLGCTAFAGWCLYDGLIGYPKKLTIAEAYESLPEENRRDAWKELAGENGWPTITPAKTADDVRHDIGSQFMMVVLCMLFGIPALLMFMSGQGTWVEGDQTLIRNSKGQEVPIDAISKIDKRKWEAKGIAKIHYEVDGKKMKFVMDDFKYEREPMGQLMQFAEANLSEEQVTGDFLERDKERIAKQQAAEEESYDDEADYEGEASYEDAADAESKSNS</sequence>
<accession>A0A5B9MHU8</accession>
<evidence type="ECO:0000256" key="1">
    <source>
        <dbReference type="SAM" id="MobiDB-lite"/>
    </source>
</evidence>
<protein>
    <submittedName>
        <fullName evidence="3">Uncharacterized protein</fullName>
    </submittedName>
</protein>
<dbReference type="Proteomes" id="UP000321353">
    <property type="component" value="Chromosome"/>
</dbReference>
<feature type="transmembrane region" description="Helical" evidence="2">
    <location>
        <begin position="14"/>
        <end position="30"/>
    </location>
</feature>
<reference evidence="3 4" key="1">
    <citation type="submission" date="2019-02" db="EMBL/GenBank/DDBJ databases">
        <title>Planctomycetal bacteria perform biofilm scaping via a novel small molecule.</title>
        <authorList>
            <person name="Jeske O."/>
            <person name="Boedeker C."/>
            <person name="Wiegand S."/>
            <person name="Breitling P."/>
            <person name="Kallscheuer N."/>
            <person name="Jogler M."/>
            <person name="Rohde M."/>
            <person name="Petersen J."/>
            <person name="Medema M.H."/>
            <person name="Surup F."/>
            <person name="Jogler C."/>
        </authorList>
    </citation>
    <scope>NUCLEOTIDE SEQUENCE [LARGE SCALE GENOMIC DNA]</scope>
    <source>
        <strain evidence="3 4">Mal15</strain>
    </source>
</reference>
<evidence type="ECO:0000313" key="4">
    <source>
        <dbReference type="Proteomes" id="UP000321353"/>
    </source>
</evidence>
<proteinExistence type="predicted"/>
<keyword evidence="2" id="KW-0472">Membrane</keyword>
<keyword evidence="2" id="KW-0812">Transmembrane</keyword>
<organism evidence="3 4">
    <name type="scientific">Stieleria maiorica</name>
    <dbReference type="NCBI Taxonomy" id="2795974"/>
    <lineage>
        <taxon>Bacteria</taxon>
        <taxon>Pseudomonadati</taxon>
        <taxon>Planctomycetota</taxon>
        <taxon>Planctomycetia</taxon>
        <taxon>Pirellulales</taxon>
        <taxon>Pirellulaceae</taxon>
        <taxon>Stieleria</taxon>
    </lineage>
</organism>
<dbReference type="KEGG" id="smam:Mal15_36350"/>
<evidence type="ECO:0000256" key="2">
    <source>
        <dbReference type="SAM" id="Phobius"/>
    </source>
</evidence>
<name>A0A5B9MHU8_9BACT</name>